<dbReference type="GO" id="GO:0016791">
    <property type="term" value="F:phosphatase activity"/>
    <property type="evidence" value="ECO:0007669"/>
    <property type="project" value="TreeGrafter"/>
</dbReference>
<dbReference type="EMBL" id="CP071696">
    <property type="protein sequence ID" value="QTX03562.1"/>
    <property type="molecule type" value="Genomic_DNA"/>
</dbReference>
<dbReference type="GO" id="GO:0005829">
    <property type="term" value="C:cytosol"/>
    <property type="evidence" value="ECO:0007669"/>
    <property type="project" value="TreeGrafter"/>
</dbReference>
<reference evidence="2" key="1">
    <citation type="submission" date="2021-03" db="EMBL/GenBank/DDBJ databases">
        <title>Agromyces archimandritus sp. nov., isolated from the cockroach Archimandrita tessellata.</title>
        <authorList>
            <person name="Guzman J."/>
            <person name="Ortuzar M."/>
            <person name="Poehlein A."/>
            <person name="Daniel R."/>
            <person name="Trujillo M."/>
            <person name="Vilcinskas A."/>
        </authorList>
    </citation>
    <scope>NUCLEOTIDE SEQUENCE</scope>
    <source>
        <strain evidence="2">G127AT</strain>
    </source>
</reference>
<proteinExistence type="predicted"/>
<feature type="region of interest" description="Disordered" evidence="1">
    <location>
        <begin position="1"/>
        <end position="30"/>
    </location>
</feature>
<protein>
    <submittedName>
        <fullName evidence="2">HAD hydrolase family protein</fullName>
    </submittedName>
</protein>
<dbReference type="KEGG" id="aarc:G127AT_09375"/>
<dbReference type="InterPro" id="IPR036412">
    <property type="entry name" value="HAD-like_sf"/>
</dbReference>
<dbReference type="AlphaFoldDB" id="A0A975IMJ0"/>
<dbReference type="GO" id="GO:0000287">
    <property type="term" value="F:magnesium ion binding"/>
    <property type="evidence" value="ECO:0007669"/>
    <property type="project" value="TreeGrafter"/>
</dbReference>
<dbReference type="Gene3D" id="3.40.50.1000">
    <property type="entry name" value="HAD superfamily/HAD-like"/>
    <property type="match status" value="1"/>
</dbReference>
<feature type="compositionally biased region" description="Low complexity" evidence="1">
    <location>
        <begin position="13"/>
        <end position="30"/>
    </location>
</feature>
<evidence type="ECO:0000313" key="3">
    <source>
        <dbReference type="Proteomes" id="UP000671914"/>
    </source>
</evidence>
<gene>
    <name evidence="2" type="ORF">G127AT_09375</name>
</gene>
<dbReference type="SUPFAM" id="SSF56784">
    <property type="entry name" value="HAD-like"/>
    <property type="match status" value="1"/>
</dbReference>
<dbReference type="InterPro" id="IPR023214">
    <property type="entry name" value="HAD_sf"/>
</dbReference>
<dbReference type="Pfam" id="PF08282">
    <property type="entry name" value="Hydrolase_3"/>
    <property type="match status" value="1"/>
</dbReference>
<accession>A0A975IMJ0</accession>
<name>A0A975IMJ0_9MICO</name>
<dbReference type="RefSeq" id="WP_210896282.1">
    <property type="nucleotide sequence ID" value="NZ_CP071696.1"/>
</dbReference>
<dbReference type="Gene3D" id="3.30.1240.10">
    <property type="match status" value="1"/>
</dbReference>
<evidence type="ECO:0000313" key="2">
    <source>
        <dbReference type="EMBL" id="QTX03562.1"/>
    </source>
</evidence>
<organism evidence="2 3">
    <name type="scientific">Agromyces archimandritae</name>
    <dbReference type="NCBI Taxonomy" id="2781962"/>
    <lineage>
        <taxon>Bacteria</taxon>
        <taxon>Bacillati</taxon>
        <taxon>Actinomycetota</taxon>
        <taxon>Actinomycetes</taxon>
        <taxon>Micrococcales</taxon>
        <taxon>Microbacteriaceae</taxon>
        <taxon>Agromyces</taxon>
    </lineage>
</organism>
<evidence type="ECO:0000256" key="1">
    <source>
        <dbReference type="SAM" id="MobiDB-lite"/>
    </source>
</evidence>
<dbReference type="Proteomes" id="UP000671914">
    <property type="component" value="Chromosome"/>
</dbReference>
<sequence length="311" mass="33079">MTGADGGTELGTHPAGASADGPDGAHPAGSELAGRVRLGEAGRPEREDPWFVALDVDGTVMHEDGTIDASVAEAIRAARARGHIVTLATGRSWFTTKPVLDRLGLEPEYVVCANGAITMGRDGEGPGGYSRVEVEIFDPTEVLQRIREFLPTGRFMVELANEHRLYTEDPGGWNLEDARQVAFEELFGVEATRVVVVSPGHDLDDFLGVVEEMGLHQVSYSIGWTAWLDIAPEGVSKATALERVRGWLGVPNRRVLAAGDGRNDIEMFSWAGSAGRAAAMGQAPADVQRAASEVTGTVEEHGLASVLDSLP</sequence>
<keyword evidence="2" id="KW-0378">Hydrolase</keyword>
<dbReference type="PANTHER" id="PTHR10000:SF8">
    <property type="entry name" value="HAD SUPERFAMILY HYDROLASE-LIKE, TYPE 3"/>
    <property type="match status" value="1"/>
</dbReference>
<dbReference type="PANTHER" id="PTHR10000">
    <property type="entry name" value="PHOSPHOSERINE PHOSPHATASE"/>
    <property type="match status" value="1"/>
</dbReference>
<keyword evidence="3" id="KW-1185">Reference proteome</keyword>